<feature type="non-terminal residue" evidence="2">
    <location>
        <position position="81"/>
    </location>
</feature>
<comment type="caution">
    <text evidence="2">The sequence shown here is derived from an EMBL/GenBank/DDBJ whole genome shotgun (WGS) entry which is preliminary data.</text>
</comment>
<dbReference type="AlphaFoldDB" id="A0A820UZ21"/>
<dbReference type="InterPro" id="IPR045257">
    <property type="entry name" value="E2/Pdx1"/>
</dbReference>
<dbReference type="PANTHER" id="PTHR23151">
    <property type="entry name" value="DIHYDROLIPOAMIDE ACETYL/SUCCINYL-TRANSFERASE-RELATED"/>
    <property type="match status" value="1"/>
</dbReference>
<dbReference type="GO" id="GO:0045254">
    <property type="term" value="C:pyruvate dehydrogenase complex"/>
    <property type="evidence" value="ECO:0007669"/>
    <property type="project" value="InterPro"/>
</dbReference>
<evidence type="ECO:0000259" key="1">
    <source>
        <dbReference type="Pfam" id="PF00198"/>
    </source>
</evidence>
<accession>A0A820UZ21</accession>
<dbReference type="InterPro" id="IPR001078">
    <property type="entry name" value="2-oxoacid_DH_actylTfrase"/>
</dbReference>
<evidence type="ECO:0000313" key="3">
    <source>
        <dbReference type="Proteomes" id="UP000663866"/>
    </source>
</evidence>
<feature type="domain" description="2-oxoacid dehydrogenase acyltransferase catalytic" evidence="1">
    <location>
        <begin position="2"/>
        <end position="81"/>
    </location>
</feature>
<dbReference type="EMBL" id="CAJOBG010052208">
    <property type="protein sequence ID" value="CAF4492850.1"/>
    <property type="molecule type" value="Genomic_DNA"/>
</dbReference>
<evidence type="ECO:0000313" key="2">
    <source>
        <dbReference type="EMBL" id="CAF4492850.1"/>
    </source>
</evidence>
<protein>
    <recommendedName>
        <fullName evidence="1">2-oxoacid dehydrogenase acyltransferase catalytic domain-containing protein</fullName>
    </recommendedName>
</protein>
<dbReference type="Proteomes" id="UP000663866">
    <property type="component" value="Unassembled WGS sequence"/>
</dbReference>
<keyword evidence="3" id="KW-1185">Reference proteome</keyword>
<dbReference type="Pfam" id="PF00198">
    <property type="entry name" value="2-oxoacid_dh"/>
    <property type="match status" value="1"/>
</dbReference>
<name>A0A820UZ21_9BILA</name>
<dbReference type="GO" id="GO:0004742">
    <property type="term" value="F:dihydrolipoyllysine-residue acetyltransferase activity"/>
    <property type="evidence" value="ECO:0007669"/>
    <property type="project" value="TreeGrafter"/>
</dbReference>
<dbReference type="InterPro" id="IPR023213">
    <property type="entry name" value="CAT-like_dom_sf"/>
</dbReference>
<dbReference type="PANTHER" id="PTHR23151:SF90">
    <property type="entry name" value="DIHYDROLIPOYLLYSINE-RESIDUE ACETYLTRANSFERASE COMPONENT OF PYRUVATE DEHYDROGENASE COMPLEX, MITOCHONDRIAL-RELATED"/>
    <property type="match status" value="1"/>
</dbReference>
<sequence>MGTFTISNLGMYGVTNFSAVIYPEQSALLAIGGIETRILPAPDSPKGFRHSSVLNVTLSCDHRVIDGAVGAQWLQEFKQFL</sequence>
<dbReference type="SUPFAM" id="SSF52777">
    <property type="entry name" value="CoA-dependent acyltransferases"/>
    <property type="match status" value="1"/>
</dbReference>
<dbReference type="Gene3D" id="3.30.559.10">
    <property type="entry name" value="Chloramphenicol acetyltransferase-like domain"/>
    <property type="match status" value="1"/>
</dbReference>
<organism evidence="2 3">
    <name type="scientific">Rotaria magnacalcarata</name>
    <dbReference type="NCBI Taxonomy" id="392030"/>
    <lineage>
        <taxon>Eukaryota</taxon>
        <taxon>Metazoa</taxon>
        <taxon>Spiralia</taxon>
        <taxon>Gnathifera</taxon>
        <taxon>Rotifera</taxon>
        <taxon>Eurotatoria</taxon>
        <taxon>Bdelloidea</taxon>
        <taxon>Philodinida</taxon>
        <taxon>Philodinidae</taxon>
        <taxon>Rotaria</taxon>
    </lineage>
</organism>
<reference evidence="2" key="1">
    <citation type="submission" date="2021-02" db="EMBL/GenBank/DDBJ databases">
        <authorList>
            <person name="Nowell W R."/>
        </authorList>
    </citation>
    <scope>NUCLEOTIDE SEQUENCE</scope>
</reference>
<gene>
    <name evidence="2" type="ORF">OVN521_LOCUS40307</name>
</gene>
<proteinExistence type="predicted"/>
<dbReference type="GO" id="GO:0006086">
    <property type="term" value="P:pyruvate decarboxylation to acetyl-CoA"/>
    <property type="evidence" value="ECO:0007669"/>
    <property type="project" value="InterPro"/>
</dbReference>